<accession>A0A7H0VDE1</accession>
<feature type="domain" description="SCP" evidence="2">
    <location>
        <begin position="48"/>
        <end position="185"/>
    </location>
</feature>
<name>A0A7H0VDE1_9FLAO</name>
<dbReference type="Gene3D" id="3.40.33.10">
    <property type="entry name" value="CAP"/>
    <property type="match status" value="1"/>
</dbReference>
<feature type="chain" id="PRO_5028913914" description="SCP domain-containing protein" evidence="1">
    <location>
        <begin position="19"/>
        <end position="206"/>
    </location>
</feature>
<dbReference type="AlphaFoldDB" id="A0A7H0VDE1"/>
<evidence type="ECO:0000256" key="1">
    <source>
        <dbReference type="SAM" id="SignalP"/>
    </source>
</evidence>
<dbReference type="Pfam" id="PF00188">
    <property type="entry name" value="CAP"/>
    <property type="match status" value="1"/>
</dbReference>
<dbReference type="EMBL" id="CP060139">
    <property type="protein sequence ID" value="QNR23739.1"/>
    <property type="molecule type" value="Genomic_DNA"/>
</dbReference>
<sequence length="206" mass="23194">MKSWFTSLICLLALGLNAQILDSAQSKMDQEIDPENFDPKLLEAAIFEATNAARLRLGFSSLEHDPVLDTSATYQAYRMLREGKLEHVWPRDRNFGKLKSRIGYFGGGFLNMGENIARNFILAVANGEPYYLDDEGQAITRKKKRIPNKSYRELAEESVEDWLNSPGHRANLLGPFDYLGVGVSPLLAIEKGPNFDVYLCQNFGTK</sequence>
<protein>
    <recommendedName>
        <fullName evidence="2">SCP domain-containing protein</fullName>
    </recommendedName>
</protein>
<dbReference type="SUPFAM" id="SSF55797">
    <property type="entry name" value="PR-1-like"/>
    <property type="match status" value="1"/>
</dbReference>
<dbReference type="RefSeq" id="WP_210758274.1">
    <property type="nucleotide sequence ID" value="NZ_CP060139.1"/>
</dbReference>
<proteinExistence type="predicted"/>
<evidence type="ECO:0000313" key="3">
    <source>
        <dbReference type="EMBL" id="QNR23739.1"/>
    </source>
</evidence>
<evidence type="ECO:0000259" key="2">
    <source>
        <dbReference type="Pfam" id="PF00188"/>
    </source>
</evidence>
<dbReference type="InterPro" id="IPR035940">
    <property type="entry name" value="CAP_sf"/>
</dbReference>
<dbReference type="InterPro" id="IPR014044">
    <property type="entry name" value="CAP_dom"/>
</dbReference>
<feature type="signal peptide" evidence="1">
    <location>
        <begin position="1"/>
        <end position="18"/>
    </location>
</feature>
<dbReference type="PANTHER" id="PTHR31157">
    <property type="entry name" value="SCP DOMAIN-CONTAINING PROTEIN"/>
    <property type="match status" value="1"/>
</dbReference>
<keyword evidence="4" id="KW-1185">Reference proteome</keyword>
<reference evidence="3 4" key="1">
    <citation type="submission" date="2020-08" db="EMBL/GenBank/DDBJ databases">
        <title>Croceimicrobium hydrocarbonivorans gen. nov., sp. nov., a novel marine bacterium isolated from a bacterial consortium that degrades polyethylene terephthalate.</title>
        <authorList>
            <person name="Liu R."/>
        </authorList>
    </citation>
    <scope>NUCLEOTIDE SEQUENCE [LARGE SCALE GENOMIC DNA]</scope>
    <source>
        <strain evidence="3 4">A20-9</strain>
    </source>
</reference>
<evidence type="ECO:0000313" key="4">
    <source>
        <dbReference type="Proteomes" id="UP000516305"/>
    </source>
</evidence>
<dbReference type="PANTHER" id="PTHR31157:SF1">
    <property type="entry name" value="SCP DOMAIN-CONTAINING PROTEIN"/>
    <property type="match status" value="1"/>
</dbReference>
<dbReference type="KEGG" id="chyd:H4K34_15370"/>
<keyword evidence="1" id="KW-0732">Signal</keyword>
<gene>
    <name evidence="3" type="ORF">H4K34_15370</name>
</gene>
<dbReference type="CDD" id="cd05379">
    <property type="entry name" value="CAP_bacterial"/>
    <property type="match status" value="1"/>
</dbReference>
<dbReference type="Proteomes" id="UP000516305">
    <property type="component" value="Chromosome"/>
</dbReference>
<organism evidence="3 4">
    <name type="scientific">Croceimicrobium hydrocarbonivorans</name>
    <dbReference type="NCBI Taxonomy" id="2761580"/>
    <lineage>
        <taxon>Bacteria</taxon>
        <taxon>Pseudomonadati</taxon>
        <taxon>Bacteroidota</taxon>
        <taxon>Flavobacteriia</taxon>
        <taxon>Flavobacteriales</taxon>
        <taxon>Owenweeksiaceae</taxon>
        <taxon>Croceimicrobium</taxon>
    </lineage>
</organism>